<sequence length="103" mass="11430">MLHFEFSVVFLLIGYGIGWAIRTYGRGVQVKFSILGAVCAVVCFLLADMIALGGFNIFFNLEYFGMVFQFVLSRLLSVNINSLLALLFRVGGVYAAYISSRIV</sequence>
<proteinExistence type="predicted"/>
<gene>
    <name evidence="2" type="ORF">SDC9_182658</name>
</gene>
<accession>A0A645HHM1</accession>
<organism evidence="2">
    <name type="scientific">bioreactor metagenome</name>
    <dbReference type="NCBI Taxonomy" id="1076179"/>
    <lineage>
        <taxon>unclassified sequences</taxon>
        <taxon>metagenomes</taxon>
        <taxon>ecological metagenomes</taxon>
    </lineage>
</organism>
<keyword evidence="1" id="KW-0812">Transmembrane</keyword>
<reference evidence="2" key="1">
    <citation type="submission" date="2019-08" db="EMBL/GenBank/DDBJ databases">
        <authorList>
            <person name="Kucharzyk K."/>
            <person name="Murdoch R.W."/>
            <person name="Higgins S."/>
            <person name="Loffler F."/>
        </authorList>
    </citation>
    <scope>NUCLEOTIDE SEQUENCE</scope>
</reference>
<feature type="transmembrane region" description="Helical" evidence="1">
    <location>
        <begin position="32"/>
        <end position="58"/>
    </location>
</feature>
<feature type="transmembrane region" description="Helical" evidence="1">
    <location>
        <begin position="6"/>
        <end position="25"/>
    </location>
</feature>
<keyword evidence="1" id="KW-1133">Transmembrane helix</keyword>
<protein>
    <submittedName>
        <fullName evidence="2">Uncharacterized protein</fullName>
    </submittedName>
</protein>
<feature type="transmembrane region" description="Helical" evidence="1">
    <location>
        <begin position="78"/>
        <end position="97"/>
    </location>
</feature>
<evidence type="ECO:0000256" key="1">
    <source>
        <dbReference type="SAM" id="Phobius"/>
    </source>
</evidence>
<dbReference type="AlphaFoldDB" id="A0A645HHM1"/>
<dbReference type="EMBL" id="VSSQ01088575">
    <property type="protein sequence ID" value="MPN35163.1"/>
    <property type="molecule type" value="Genomic_DNA"/>
</dbReference>
<keyword evidence="1" id="KW-0472">Membrane</keyword>
<evidence type="ECO:0000313" key="2">
    <source>
        <dbReference type="EMBL" id="MPN35163.1"/>
    </source>
</evidence>
<name>A0A645HHM1_9ZZZZ</name>
<comment type="caution">
    <text evidence="2">The sequence shown here is derived from an EMBL/GenBank/DDBJ whole genome shotgun (WGS) entry which is preliminary data.</text>
</comment>